<reference evidence="8 9" key="1">
    <citation type="submission" date="2006-10" db="EMBL/GenBank/DDBJ databases">
        <title>The Genome Sequence of Batrachochytrium dendrobatidis JEL423.</title>
        <authorList>
            <consortium name="The Broad Institute Genome Sequencing Platform"/>
            <person name="Birren B."/>
            <person name="Lander E."/>
            <person name="Galagan J."/>
            <person name="Cuomo C."/>
            <person name="Devon K."/>
            <person name="Jaffe D."/>
            <person name="Butler J."/>
            <person name="Alvarez P."/>
            <person name="Gnerre S."/>
            <person name="Grabherr M."/>
            <person name="Kleber M."/>
            <person name="Mauceli E."/>
            <person name="Brockman W."/>
            <person name="Young S."/>
            <person name="LaButti K."/>
            <person name="Sykes S."/>
            <person name="DeCaprio D."/>
            <person name="Crawford M."/>
            <person name="Koehrsen M."/>
            <person name="Engels R."/>
            <person name="Montgomery P."/>
            <person name="Pearson M."/>
            <person name="Howarth C."/>
            <person name="Larson L."/>
            <person name="White J."/>
            <person name="O'Leary S."/>
            <person name="Kodira C."/>
            <person name="Zeng Q."/>
            <person name="Yandava C."/>
            <person name="Alvarado L."/>
            <person name="Longcore J."/>
            <person name="James T."/>
        </authorList>
    </citation>
    <scope>NUCLEOTIDE SEQUENCE [LARGE SCALE GENOMIC DNA]</scope>
    <source>
        <strain evidence="8 9">JEL423</strain>
    </source>
</reference>
<dbReference type="AlphaFoldDB" id="A0A177WDU8"/>
<dbReference type="VEuPathDB" id="FungiDB:BDEG_22234"/>
<protein>
    <recommendedName>
        <fullName evidence="7">Ribosomal protein</fullName>
    </recommendedName>
</protein>
<keyword evidence="4 7" id="KW-0689">Ribosomal protein</keyword>
<dbReference type="InterPro" id="IPR035977">
    <property type="entry name" value="Ribosomal_bL36_sp"/>
</dbReference>
<evidence type="ECO:0000256" key="7">
    <source>
        <dbReference type="RuleBase" id="RU000570"/>
    </source>
</evidence>
<dbReference type="STRING" id="403673.A0A177WDU8"/>
<keyword evidence="5" id="KW-0496">Mitochondrion</keyword>
<dbReference type="PROSITE" id="PS00828">
    <property type="entry name" value="RIBOSOMAL_L36"/>
    <property type="match status" value="1"/>
</dbReference>
<organism evidence="8 9">
    <name type="scientific">Batrachochytrium dendrobatidis (strain JEL423)</name>
    <dbReference type="NCBI Taxonomy" id="403673"/>
    <lineage>
        <taxon>Eukaryota</taxon>
        <taxon>Fungi</taxon>
        <taxon>Fungi incertae sedis</taxon>
        <taxon>Chytridiomycota</taxon>
        <taxon>Chytridiomycota incertae sedis</taxon>
        <taxon>Chytridiomycetes</taxon>
        <taxon>Rhizophydiales</taxon>
        <taxon>Rhizophydiales incertae sedis</taxon>
        <taxon>Batrachochytrium</taxon>
    </lineage>
</organism>
<evidence type="ECO:0000313" key="9">
    <source>
        <dbReference type="Proteomes" id="UP000077115"/>
    </source>
</evidence>
<evidence type="ECO:0000256" key="6">
    <source>
        <dbReference type="ARBA" id="ARBA00023274"/>
    </source>
</evidence>
<keyword evidence="3" id="KW-0809">Transit peptide</keyword>
<dbReference type="SUPFAM" id="SSF57840">
    <property type="entry name" value="Ribosomal protein L36"/>
    <property type="match status" value="1"/>
</dbReference>
<accession>A0A177WDU8</accession>
<dbReference type="Pfam" id="PF00444">
    <property type="entry name" value="Ribosomal_L36"/>
    <property type="match status" value="1"/>
</dbReference>
<name>A0A177WDU8_BATDL</name>
<dbReference type="InterPro" id="IPR000473">
    <property type="entry name" value="Ribosomal_bL36"/>
</dbReference>
<dbReference type="Proteomes" id="UP000077115">
    <property type="component" value="Unassembled WGS sequence"/>
</dbReference>
<comment type="similarity">
    <text evidence="2 7">Belongs to the bacterial ribosomal protein bL36 family.</text>
</comment>
<evidence type="ECO:0000313" key="8">
    <source>
        <dbReference type="EMBL" id="OAJ38287.1"/>
    </source>
</evidence>
<keyword evidence="6 7" id="KW-0687">Ribonucleoprotein</keyword>
<dbReference type="HAMAP" id="MF_00251">
    <property type="entry name" value="Ribosomal_bL36"/>
    <property type="match status" value="1"/>
</dbReference>
<evidence type="ECO:0000256" key="2">
    <source>
        <dbReference type="ARBA" id="ARBA00007645"/>
    </source>
</evidence>
<comment type="subcellular location">
    <subcellularLocation>
        <location evidence="1">Mitochondrion</location>
    </subcellularLocation>
</comment>
<dbReference type="GO" id="GO:0006412">
    <property type="term" value="P:translation"/>
    <property type="evidence" value="ECO:0007669"/>
    <property type="project" value="InterPro"/>
</dbReference>
<dbReference type="OrthoDB" id="10265903at2759"/>
<reference evidence="8 9" key="2">
    <citation type="submission" date="2016-05" db="EMBL/GenBank/DDBJ databases">
        <title>Lineage-specific infection strategies underlie the spectrum of fungal disease in amphibians.</title>
        <authorList>
            <person name="Cuomo C.A."/>
            <person name="Farrer R.A."/>
            <person name="James T."/>
            <person name="Longcore J."/>
            <person name="Birren B."/>
        </authorList>
    </citation>
    <scope>NUCLEOTIDE SEQUENCE [LARGE SCALE GENOMIC DNA]</scope>
    <source>
        <strain evidence="8 9">JEL423</strain>
    </source>
</reference>
<evidence type="ECO:0000256" key="5">
    <source>
        <dbReference type="ARBA" id="ARBA00023128"/>
    </source>
</evidence>
<evidence type="ECO:0000256" key="4">
    <source>
        <dbReference type="ARBA" id="ARBA00022980"/>
    </source>
</evidence>
<evidence type="ECO:0000256" key="1">
    <source>
        <dbReference type="ARBA" id="ARBA00004173"/>
    </source>
</evidence>
<dbReference type="InterPro" id="IPR052143">
    <property type="entry name" value="Mitoribosomal_bL36m"/>
</dbReference>
<gene>
    <name evidence="8" type="ORF">BDEG_22234</name>
</gene>
<evidence type="ECO:0000256" key="3">
    <source>
        <dbReference type="ARBA" id="ARBA00022946"/>
    </source>
</evidence>
<dbReference type="EMBL" id="DS022301">
    <property type="protein sequence ID" value="OAJ38287.1"/>
    <property type="molecule type" value="Genomic_DNA"/>
</dbReference>
<dbReference type="PANTHER" id="PTHR46909">
    <property type="entry name" value="39S RIBOSOMAL PROTEIN L36, MITOCHONDRIAL"/>
    <property type="match status" value="1"/>
</dbReference>
<dbReference type="GO" id="GO:0005762">
    <property type="term" value="C:mitochondrial large ribosomal subunit"/>
    <property type="evidence" value="ECO:0007669"/>
    <property type="project" value="TreeGrafter"/>
</dbReference>
<proteinExistence type="inferred from homology"/>
<dbReference type="GO" id="GO:0003735">
    <property type="term" value="F:structural constituent of ribosome"/>
    <property type="evidence" value="ECO:0007669"/>
    <property type="project" value="InterPro"/>
</dbReference>
<dbReference type="PANTHER" id="PTHR46909:SF1">
    <property type="entry name" value="LARGE RIBOSOMAL SUBUNIT PROTEIN BL36M"/>
    <property type="match status" value="1"/>
</dbReference>
<sequence length="115" mass="13017">MFRLLKPIQQTTASQYYKLAVSNLFKQSQWTTSLLSRSITTSPLSSCLATTTKCPCGNHSSALVCGTTSFVQSTIRTYKIKTALRRRCEHCYFVARKGKLRIVCPENGKHKQRQP</sequence>
<dbReference type="NCBIfam" id="TIGR01022">
    <property type="entry name" value="rpmJ_bact"/>
    <property type="match status" value="1"/>
</dbReference>